<accession>A0A8S5QR14</accession>
<sequence>MREDKKVKLPSWSGFWCWDKNKESIIMHTKEGEVLDIRDTKNVGYTLTNIFSDEWEEATPINTPLIGGSLAMSFETALMLMKCKKRPMRRNTWEDGTYIITWDSAEGPRLKKTTDKSCSFKVYTPTQEDMFTDDWTYFVHKED</sequence>
<evidence type="ECO:0000313" key="2">
    <source>
        <dbReference type="EMBL" id="DAE21520.1"/>
    </source>
</evidence>
<evidence type="ECO:0000259" key="1">
    <source>
        <dbReference type="Pfam" id="PF11195"/>
    </source>
</evidence>
<feature type="domain" description="Thoeris anti-defense 2-like" evidence="1">
    <location>
        <begin position="72"/>
        <end position="136"/>
    </location>
</feature>
<dbReference type="EMBL" id="BK015712">
    <property type="protein sequence ID" value="DAE21520.1"/>
    <property type="molecule type" value="Genomic_DNA"/>
</dbReference>
<name>A0A8S5QR14_9CAUD</name>
<proteinExistence type="predicted"/>
<dbReference type="InterPro" id="IPR021361">
    <property type="entry name" value="Tad2-like_dom"/>
</dbReference>
<organism evidence="2">
    <name type="scientific">Myoviridae sp. ctgXL3</name>
    <dbReference type="NCBI Taxonomy" id="2826681"/>
    <lineage>
        <taxon>Viruses</taxon>
        <taxon>Duplodnaviria</taxon>
        <taxon>Heunggongvirae</taxon>
        <taxon>Uroviricota</taxon>
        <taxon>Caudoviricetes</taxon>
    </lineage>
</organism>
<reference evidence="2" key="1">
    <citation type="journal article" date="2021" name="Proc. Natl. Acad. Sci. U.S.A.">
        <title>A Catalog of Tens of Thousands of Viruses from Human Metagenomes Reveals Hidden Associations with Chronic Diseases.</title>
        <authorList>
            <person name="Tisza M.J."/>
            <person name="Buck C.B."/>
        </authorList>
    </citation>
    <scope>NUCLEOTIDE SEQUENCE</scope>
    <source>
        <strain evidence="2">CtgXL3</strain>
    </source>
</reference>
<dbReference type="Pfam" id="PF11195">
    <property type="entry name" value="Tad2-like"/>
    <property type="match status" value="1"/>
</dbReference>
<protein>
    <recommendedName>
        <fullName evidence="1">Thoeris anti-defense 2-like domain-containing protein</fullName>
    </recommendedName>
</protein>